<dbReference type="EMBL" id="FMJE01000004">
    <property type="protein sequence ID" value="SCM82061.1"/>
    <property type="molecule type" value="Genomic_DNA"/>
</dbReference>
<dbReference type="InterPro" id="IPR010078">
    <property type="entry name" value="PurR_Bsub"/>
</dbReference>
<dbReference type="GO" id="GO:0045982">
    <property type="term" value="P:negative regulation of purine nucleobase metabolic process"/>
    <property type="evidence" value="ECO:0007669"/>
    <property type="project" value="InterPro"/>
</dbReference>
<evidence type="ECO:0000256" key="3">
    <source>
        <dbReference type="ARBA" id="ARBA00023125"/>
    </source>
</evidence>
<dbReference type="GO" id="GO:0045892">
    <property type="term" value="P:negative regulation of DNA-templated transcription"/>
    <property type="evidence" value="ECO:0007669"/>
    <property type="project" value="InterPro"/>
</dbReference>
<dbReference type="PANTHER" id="PTHR43864">
    <property type="entry name" value="HYPOXANTHINE/GUANINE PHOSPHORIBOSYLTRANSFERASE"/>
    <property type="match status" value="1"/>
</dbReference>
<dbReference type="InterPro" id="IPR036390">
    <property type="entry name" value="WH_DNA-bd_sf"/>
</dbReference>
<dbReference type="AlphaFoldDB" id="A0A212LX27"/>
<gene>
    <name evidence="8" type="primary">purR</name>
    <name evidence="8" type="ORF">KL86SPO_40546</name>
</gene>
<dbReference type="Gene3D" id="1.10.10.10">
    <property type="entry name" value="Winged helix-like DNA-binding domain superfamily/Winged helix DNA-binding domain"/>
    <property type="match status" value="1"/>
</dbReference>
<keyword evidence="3" id="KW-0238">DNA-binding</keyword>
<dbReference type="InterPro" id="IPR000836">
    <property type="entry name" value="PRTase_dom"/>
</dbReference>
<evidence type="ECO:0000256" key="4">
    <source>
        <dbReference type="ARBA" id="ARBA00023163"/>
    </source>
</evidence>
<keyword evidence="2" id="KW-0805">Transcription regulation</keyword>
<dbReference type="CDD" id="cd06223">
    <property type="entry name" value="PRTases_typeI"/>
    <property type="match status" value="1"/>
</dbReference>
<dbReference type="GO" id="GO:0003677">
    <property type="term" value="F:DNA binding"/>
    <property type="evidence" value="ECO:0007669"/>
    <property type="project" value="UniProtKB-KW"/>
</dbReference>
<evidence type="ECO:0000256" key="2">
    <source>
        <dbReference type="ARBA" id="ARBA00023015"/>
    </source>
</evidence>
<dbReference type="NCBIfam" id="TIGR01743">
    <property type="entry name" value="purR_Bsub"/>
    <property type="match status" value="1"/>
</dbReference>
<sequence>MGIKKYIQEKIFGISLTVEDISMEKVRKMERVAALTKILADRPQHLFSLSYFSELFGFAKSTICEDITTIKETMGHFGLGTVETVAGAAGGVRFVPTVPADEADKLLHELACRLAEPDRIIPGGFLYMSDLLFTPHLMVKAGEIFMERLAHLSPDYILTVETKGIPLAFMVARAFDLPLITVRRGSRVTEGSSVSINYVTGSSKRIQTMSLPKRALPAGARVLVIDDFMKAGGTAKGMVDLAQEVGAEVTGIGVLVATAEPEHKLVEDYLALLILHDIDEHTKVTDIRPVLTTG</sequence>
<evidence type="ECO:0000259" key="7">
    <source>
        <dbReference type="Pfam" id="PF09182"/>
    </source>
</evidence>
<dbReference type="InterPro" id="IPR036388">
    <property type="entry name" value="WH-like_DNA-bd_sf"/>
</dbReference>
<dbReference type="InterPro" id="IPR029057">
    <property type="entry name" value="PRTase-like"/>
</dbReference>
<feature type="domain" description="Bacterial purine repressor N-terminal" evidence="7">
    <location>
        <begin position="27"/>
        <end position="96"/>
    </location>
</feature>
<protein>
    <submittedName>
        <fullName evidence="8">Pur operon repressor</fullName>
    </submittedName>
</protein>
<reference evidence="8" key="1">
    <citation type="submission" date="2016-08" db="EMBL/GenBank/DDBJ databases">
        <authorList>
            <person name="Seilhamer J.J."/>
        </authorList>
    </citation>
    <scope>NUCLEOTIDE SEQUENCE</scope>
    <source>
        <strain evidence="8">86</strain>
    </source>
</reference>
<dbReference type="Pfam" id="PF09182">
    <property type="entry name" value="PuR_N"/>
    <property type="match status" value="1"/>
</dbReference>
<keyword evidence="4" id="KW-0804">Transcription</keyword>
<dbReference type="PANTHER" id="PTHR43864:SF2">
    <property type="entry name" value="PUR OPERON REPRESSOR"/>
    <property type="match status" value="1"/>
</dbReference>
<organism evidence="8">
    <name type="scientific">uncultured Sporomusa sp</name>
    <dbReference type="NCBI Taxonomy" id="307249"/>
    <lineage>
        <taxon>Bacteria</taxon>
        <taxon>Bacillati</taxon>
        <taxon>Bacillota</taxon>
        <taxon>Negativicutes</taxon>
        <taxon>Selenomonadales</taxon>
        <taxon>Sporomusaceae</taxon>
        <taxon>Sporomusa</taxon>
        <taxon>environmental samples</taxon>
    </lineage>
</organism>
<evidence type="ECO:0000256" key="5">
    <source>
        <dbReference type="ARBA" id="ARBA00049656"/>
    </source>
</evidence>
<dbReference type="Gene3D" id="3.40.50.2020">
    <property type="match status" value="1"/>
</dbReference>
<comment type="subunit">
    <text evidence="1">Homodimer.</text>
</comment>
<feature type="domain" description="Phosphoribosyltransferase" evidence="6">
    <location>
        <begin position="141"/>
        <end position="269"/>
    </location>
</feature>
<dbReference type="SUPFAM" id="SSF46785">
    <property type="entry name" value="Winged helix' DNA-binding domain"/>
    <property type="match status" value="1"/>
</dbReference>
<evidence type="ECO:0000256" key="1">
    <source>
        <dbReference type="ARBA" id="ARBA00011738"/>
    </source>
</evidence>
<comment type="similarity">
    <text evidence="5">Belongs to the purine/pyrimidine phosphoribosyltransferase family. PurR subfamily.</text>
</comment>
<accession>A0A212LX27</accession>
<dbReference type="Pfam" id="PF00156">
    <property type="entry name" value="Pribosyltran"/>
    <property type="match status" value="1"/>
</dbReference>
<evidence type="ECO:0000259" key="6">
    <source>
        <dbReference type="Pfam" id="PF00156"/>
    </source>
</evidence>
<dbReference type="InterPro" id="IPR015265">
    <property type="entry name" value="PuR_N"/>
</dbReference>
<name>A0A212LX27_9FIRM</name>
<dbReference type="SUPFAM" id="SSF53271">
    <property type="entry name" value="PRTase-like"/>
    <property type="match status" value="1"/>
</dbReference>
<proteinExistence type="inferred from homology"/>
<dbReference type="InterPro" id="IPR050118">
    <property type="entry name" value="Pur/Pyrimidine_PRTase"/>
</dbReference>
<evidence type="ECO:0000313" key="8">
    <source>
        <dbReference type="EMBL" id="SCM82061.1"/>
    </source>
</evidence>